<dbReference type="RefSeq" id="WP_138834503.1">
    <property type="nucleotide sequence ID" value="NZ_VCNI01000001.1"/>
</dbReference>
<reference evidence="3 4" key="1">
    <citation type="submission" date="2019-05" db="EMBL/GenBank/DDBJ databases">
        <title>Flagellimonas sp. AsT0115, sp. nov., isolated from a marine red algae, Asparagopsis taxiformis.</title>
        <authorList>
            <person name="Kim J."/>
            <person name="Jeong S.E."/>
            <person name="Jeon C.O."/>
        </authorList>
    </citation>
    <scope>NUCLEOTIDE SEQUENCE [LARGE SCALE GENOMIC DNA]</scope>
    <source>
        <strain evidence="3 4">AsT0115</strain>
    </source>
</reference>
<dbReference type="Proteomes" id="UP000751614">
    <property type="component" value="Unassembled WGS sequence"/>
</dbReference>
<dbReference type="InterPro" id="IPR010985">
    <property type="entry name" value="Ribbon_hlx_hlx"/>
</dbReference>
<comment type="similarity">
    <text evidence="1">Belongs to the ParD antitoxin family.</text>
</comment>
<evidence type="ECO:0000313" key="4">
    <source>
        <dbReference type="Proteomes" id="UP000751614"/>
    </source>
</evidence>
<sequence>MAVIRKSITFTQQQDAYIKSLIEQGFYTNDSEYIRDIIRKDQEHRRQIIDLNDMLVEGMESGPTDATIESIWDEAIKEHNAK</sequence>
<name>A0ABY2WR59_9FLAO</name>
<protein>
    <submittedName>
        <fullName evidence="3">Type II toxin-antitoxin system ParD family antitoxin</fullName>
    </submittedName>
</protein>
<accession>A0ABY2WR59</accession>
<keyword evidence="4" id="KW-1185">Reference proteome</keyword>
<dbReference type="PANTHER" id="PTHR36582">
    <property type="entry name" value="ANTITOXIN PARD"/>
    <property type="match status" value="1"/>
</dbReference>
<proteinExistence type="inferred from homology"/>
<comment type="caution">
    <text evidence="3">The sequence shown here is derived from an EMBL/GenBank/DDBJ whole genome shotgun (WGS) entry which is preliminary data.</text>
</comment>
<dbReference type="PANTHER" id="PTHR36582:SF2">
    <property type="entry name" value="ANTITOXIN PARD"/>
    <property type="match status" value="1"/>
</dbReference>
<dbReference type="Pfam" id="PF03693">
    <property type="entry name" value="ParD_antitoxin"/>
    <property type="match status" value="1"/>
</dbReference>
<dbReference type="EMBL" id="VCNI01000001">
    <property type="protein sequence ID" value="TMU57230.1"/>
    <property type="molecule type" value="Genomic_DNA"/>
</dbReference>
<dbReference type="InterPro" id="IPR022789">
    <property type="entry name" value="ParD"/>
</dbReference>
<dbReference type="Gene3D" id="6.10.10.120">
    <property type="entry name" value="Antitoxin ParD1-like"/>
    <property type="match status" value="1"/>
</dbReference>
<gene>
    <name evidence="3" type="ORF">FGG15_06705</name>
</gene>
<organism evidence="3 4">
    <name type="scientific">Flagellimonas algicola</name>
    <dbReference type="NCBI Taxonomy" id="2583815"/>
    <lineage>
        <taxon>Bacteria</taxon>
        <taxon>Pseudomonadati</taxon>
        <taxon>Bacteroidota</taxon>
        <taxon>Flavobacteriia</taxon>
        <taxon>Flavobacteriales</taxon>
        <taxon>Flavobacteriaceae</taxon>
        <taxon>Flagellimonas</taxon>
    </lineage>
</organism>
<dbReference type="SUPFAM" id="SSF47598">
    <property type="entry name" value="Ribbon-helix-helix"/>
    <property type="match status" value="1"/>
</dbReference>
<dbReference type="InterPro" id="IPR038296">
    <property type="entry name" value="ParD_sf"/>
</dbReference>
<dbReference type="NCBIfam" id="TIGR02606">
    <property type="entry name" value="antidote_CC2985"/>
    <property type="match status" value="1"/>
</dbReference>
<keyword evidence="2" id="KW-1277">Toxin-antitoxin system</keyword>
<evidence type="ECO:0000256" key="1">
    <source>
        <dbReference type="ARBA" id="ARBA00008580"/>
    </source>
</evidence>
<evidence type="ECO:0000256" key="2">
    <source>
        <dbReference type="ARBA" id="ARBA00022649"/>
    </source>
</evidence>
<evidence type="ECO:0000313" key="3">
    <source>
        <dbReference type="EMBL" id="TMU57230.1"/>
    </source>
</evidence>